<gene>
    <name evidence="2" type="ORF">PPENT_87.1.T0690199</name>
</gene>
<evidence type="ECO:0000256" key="1">
    <source>
        <dbReference type="SAM" id="Phobius"/>
    </source>
</evidence>
<dbReference type="GO" id="GO:0008270">
    <property type="term" value="F:zinc ion binding"/>
    <property type="evidence" value="ECO:0007669"/>
    <property type="project" value="TreeGrafter"/>
</dbReference>
<accession>A0A8S1VM26</accession>
<reference evidence="2" key="1">
    <citation type="submission" date="2021-01" db="EMBL/GenBank/DDBJ databases">
        <authorList>
            <consortium name="Genoscope - CEA"/>
            <person name="William W."/>
        </authorList>
    </citation>
    <scope>NUCLEOTIDE SEQUENCE</scope>
</reference>
<keyword evidence="3" id="KW-1185">Reference proteome</keyword>
<protein>
    <recommendedName>
        <fullName evidence="4">Transmembrane protein</fullName>
    </recommendedName>
</protein>
<comment type="caution">
    <text evidence="2">The sequence shown here is derived from an EMBL/GenBank/DDBJ whole genome shotgun (WGS) entry which is preliminary data.</text>
</comment>
<dbReference type="EMBL" id="CAJJDO010000069">
    <property type="protein sequence ID" value="CAD8178444.1"/>
    <property type="molecule type" value="Genomic_DNA"/>
</dbReference>
<organism evidence="2 3">
    <name type="scientific">Paramecium pentaurelia</name>
    <dbReference type="NCBI Taxonomy" id="43138"/>
    <lineage>
        <taxon>Eukaryota</taxon>
        <taxon>Sar</taxon>
        <taxon>Alveolata</taxon>
        <taxon>Ciliophora</taxon>
        <taxon>Intramacronucleata</taxon>
        <taxon>Oligohymenophorea</taxon>
        <taxon>Peniculida</taxon>
        <taxon>Parameciidae</taxon>
        <taxon>Paramecium</taxon>
    </lineage>
</organism>
<evidence type="ECO:0000313" key="2">
    <source>
        <dbReference type="EMBL" id="CAD8178444.1"/>
    </source>
</evidence>
<feature type="transmembrane region" description="Helical" evidence="1">
    <location>
        <begin position="33"/>
        <end position="55"/>
    </location>
</feature>
<dbReference type="PANTHER" id="PTHR12621:SF7">
    <property type="entry name" value="CYSTEINE AND HISTIDINE-RICH DOMAIN-CONTAINING PROTEIN 1"/>
    <property type="match status" value="1"/>
</dbReference>
<keyword evidence="1" id="KW-0472">Membrane</keyword>
<dbReference type="Proteomes" id="UP000689195">
    <property type="component" value="Unassembled WGS sequence"/>
</dbReference>
<dbReference type="AlphaFoldDB" id="A0A8S1VM26"/>
<dbReference type="PANTHER" id="PTHR12621">
    <property type="entry name" value="CYSTEINE AND HISTIDINE-RICH DOMAIN CHORD -CONTAINING PROTEIN"/>
    <property type="match status" value="1"/>
</dbReference>
<proteinExistence type="predicted"/>
<keyword evidence="1" id="KW-0812">Transmembrane</keyword>
<evidence type="ECO:0008006" key="4">
    <source>
        <dbReference type="Google" id="ProtNLM"/>
    </source>
</evidence>
<keyword evidence="1" id="KW-1133">Transmembrane helix</keyword>
<sequence length="518" mass="60764">MKKISNQLKNVDFFSVTYSPAISDGLNYNHSSVIGGIISMIIGALSLIYCIYYMYMWWSYQLLPKVTEDINNFQEDTDFGFINNRMQVIAYDNSGLSQINPFKSDEIILMPLIIDLDVGNFEPLISNITDEQLLDINIKMGKDKQFIIIFTLCKEEYLIDDYKCASEEVQQNYFSQSGNMLYTNIEFTTINPSTFEPQQFLRTYPIYVHSDAELCSQITLHYQLNHYQINKAFLLSNDIEEYNYISNSLNYPQFGTKSYCDKTFLPNTYGVYWILFQQQYRTIQIGYPSISEVFAAIGSIISILFSVKYLITILNLSQMRQSVLDDIMRQYYPEIRRFDIIKNFWGKIKSVKFDGLQVELPSFLAFQKQIHSQMACKLNYKNLLYEMSRFQFIIMSIKRRKEIEKVHNIGIKVPMRLSDSGESYVISEGIQNQQKTLNFRHMNTLSTKYDILSINDALILSQDYKKCMQQPETQIGLTTNNVENVNDNEENERDQDFYDINYVKQQELQIKNNHNDEQ</sequence>
<name>A0A8S1VM26_9CILI</name>
<evidence type="ECO:0000313" key="3">
    <source>
        <dbReference type="Proteomes" id="UP000689195"/>
    </source>
</evidence>
<dbReference type="OrthoDB" id="290195at2759"/>